<name>A0A7W0HMX2_9ACTN</name>
<evidence type="ECO:0000259" key="2">
    <source>
        <dbReference type="PROSITE" id="PS50006"/>
    </source>
</evidence>
<dbReference type="PROSITE" id="PS50006">
    <property type="entry name" value="FHA_DOMAIN"/>
    <property type="match status" value="1"/>
</dbReference>
<protein>
    <recommendedName>
        <fullName evidence="2">FHA domain-containing protein</fullName>
    </recommendedName>
</protein>
<dbReference type="InterPro" id="IPR008984">
    <property type="entry name" value="SMAD_FHA_dom_sf"/>
</dbReference>
<proteinExistence type="predicted"/>
<dbReference type="CDD" id="cd00060">
    <property type="entry name" value="FHA"/>
    <property type="match status" value="1"/>
</dbReference>
<reference evidence="3 4" key="1">
    <citation type="submission" date="2020-07" db="EMBL/GenBank/DDBJ databases">
        <title>Genomic Encyclopedia of Type Strains, Phase IV (KMG-IV): sequencing the most valuable type-strain genomes for metagenomic binning, comparative biology and taxonomic classification.</title>
        <authorList>
            <person name="Goeker M."/>
        </authorList>
    </citation>
    <scope>NUCLEOTIDE SEQUENCE [LARGE SCALE GENOMIC DNA]</scope>
    <source>
        <strain evidence="3 4">DSM 45533</strain>
    </source>
</reference>
<dbReference type="Proteomes" id="UP000530928">
    <property type="component" value="Unassembled WGS sequence"/>
</dbReference>
<dbReference type="AlphaFoldDB" id="A0A7W0HMX2"/>
<dbReference type="InterPro" id="IPR050923">
    <property type="entry name" value="Cell_Proc_Reg/RNA_Proc"/>
</dbReference>
<sequence length="210" mass="21665">MTAICPQGHTSGDDEYCDTCGDRIAGAAASSAPTSSSSSPAPTLCPVCQEVLADRYCEVCGHDSLAAVVPAAPAAGPVSWEAVVSADRAYFEKVIADGGPDAAAMLFPPYCPERSFPLSGQQVRIGRASRSRGTVPEIDLGAAPPDPGVSHLHAVLLGQDDGTWVLVDPGSANGTQLNGRPLHENVPEPVRDGDRIHVGAWTLITIRGSA</sequence>
<comment type="caution">
    <text evidence="3">The sequence shown here is derived from an EMBL/GenBank/DDBJ whole genome shotgun (WGS) entry which is preliminary data.</text>
</comment>
<dbReference type="Gene3D" id="2.60.200.20">
    <property type="match status" value="1"/>
</dbReference>
<dbReference type="InterPro" id="IPR000253">
    <property type="entry name" value="FHA_dom"/>
</dbReference>
<gene>
    <name evidence="3" type="ORF">HNR30_000544</name>
</gene>
<keyword evidence="1" id="KW-0597">Phosphoprotein</keyword>
<feature type="domain" description="FHA" evidence="2">
    <location>
        <begin position="123"/>
        <end position="182"/>
    </location>
</feature>
<evidence type="ECO:0000313" key="3">
    <source>
        <dbReference type="EMBL" id="MBA2889209.1"/>
    </source>
</evidence>
<evidence type="ECO:0000313" key="4">
    <source>
        <dbReference type="Proteomes" id="UP000530928"/>
    </source>
</evidence>
<keyword evidence="4" id="KW-1185">Reference proteome</keyword>
<dbReference type="Pfam" id="PF00498">
    <property type="entry name" value="FHA"/>
    <property type="match status" value="1"/>
</dbReference>
<dbReference type="RefSeq" id="WP_181608025.1">
    <property type="nucleotide sequence ID" value="NZ_BAABAM010000001.1"/>
</dbReference>
<dbReference type="PANTHER" id="PTHR23308">
    <property type="entry name" value="NUCLEAR INHIBITOR OF PROTEIN PHOSPHATASE-1"/>
    <property type="match status" value="1"/>
</dbReference>
<dbReference type="EMBL" id="JACDUR010000001">
    <property type="protein sequence ID" value="MBA2889209.1"/>
    <property type="molecule type" value="Genomic_DNA"/>
</dbReference>
<accession>A0A7W0HMX2</accession>
<dbReference type="SUPFAM" id="SSF49879">
    <property type="entry name" value="SMAD/FHA domain"/>
    <property type="match status" value="1"/>
</dbReference>
<organism evidence="3 4">
    <name type="scientific">Nonomuraea soli</name>
    <dbReference type="NCBI Taxonomy" id="1032476"/>
    <lineage>
        <taxon>Bacteria</taxon>
        <taxon>Bacillati</taxon>
        <taxon>Actinomycetota</taxon>
        <taxon>Actinomycetes</taxon>
        <taxon>Streptosporangiales</taxon>
        <taxon>Streptosporangiaceae</taxon>
        <taxon>Nonomuraea</taxon>
    </lineage>
</organism>
<evidence type="ECO:0000256" key="1">
    <source>
        <dbReference type="ARBA" id="ARBA00022553"/>
    </source>
</evidence>
<dbReference type="SMART" id="SM00240">
    <property type="entry name" value="FHA"/>
    <property type="match status" value="1"/>
</dbReference>